<keyword evidence="9" id="KW-1185">Reference proteome</keyword>
<dbReference type="GO" id="GO:0042910">
    <property type="term" value="F:xenobiotic transmembrane transporter activity"/>
    <property type="evidence" value="ECO:0007669"/>
    <property type="project" value="InterPro"/>
</dbReference>
<feature type="transmembrane region" description="Helical" evidence="7">
    <location>
        <begin position="210"/>
        <end position="234"/>
    </location>
</feature>
<feature type="transmembrane region" description="Helical" evidence="7">
    <location>
        <begin position="376"/>
        <end position="401"/>
    </location>
</feature>
<evidence type="ECO:0000313" key="9">
    <source>
        <dbReference type="Proteomes" id="UP000235464"/>
    </source>
</evidence>
<dbReference type="InterPro" id="IPR002528">
    <property type="entry name" value="MATE_fam"/>
</dbReference>
<dbReference type="AlphaFoldDB" id="A0A2N9BL24"/>
<keyword evidence="4" id="KW-0813">Transport</keyword>
<protein>
    <recommendedName>
        <fullName evidence="3">Probable multidrug resistance protein NorM</fullName>
    </recommendedName>
    <alternativeName>
        <fullName evidence="5">Multidrug-efflux transporter</fullName>
    </alternativeName>
</protein>
<organism evidence="8 9">
    <name type="scientific">Streptomyces chartreusis NRRL 3882</name>
    <dbReference type="NCBI Taxonomy" id="1079985"/>
    <lineage>
        <taxon>Bacteria</taxon>
        <taxon>Bacillati</taxon>
        <taxon>Actinomycetota</taxon>
        <taxon>Actinomycetes</taxon>
        <taxon>Kitasatosporales</taxon>
        <taxon>Streptomycetaceae</taxon>
        <taxon>Streptomyces</taxon>
    </lineage>
</organism>
<comment type="function">
    <text evidence="1">Multidrug efflux pump.</text>
</comment>
<feature type="transmembrane region" description="Helical" evidence="7">
    <location>
        <begin position="186"/>
        <end position="204"/>
    </location>
</feature>
<feature type="region of interest" description="Disordered" evidence="6">
    <location>
        <begin position="1"/>
        <end position="29"/>
    </location>
</feature>
<keyword evidence="7" id="KW-1133">Transmembrane helix</keyword>
<evidence type="ECO:0000313" key="8">
    <source>
        <dbReference type="EMBL" id="SOR84065.1"/>
    </source>
</evidence>
<evidence type="ECO:0000256" key="7">
    <source>
        <dbReference type="SAM" id="Phobius"/>
    </source>
</evidence>
<dbReference type="PANTHER" id="PTHR43298:SF2">
    <property type="entry name" value="FMN_FAD EXPORTER YEEO-RELATED"/>
    <property type="match status" value="1"/>
</dbReference>
<name>A0A2N9BL24_STRCX</name>
<dbReference type="PANTHER" id="PTHR43298">
    <property type="entry name" value="MULTIDRUG RESISTANCE PROTEIN NORM-RELATED"/>
    <property type="match status" value="1"/>
</dbReference>
<feature type="transmembrane region" description="Helical" evidence="7">
    <location>
        <begin position="408"/>
        <end position="426"/>
    </location>
</feature>
<feature type="transmembrane region" description="Helical" evidence="7">
    <location>
        <begin position="291"/>
        <end position="314"/>
    </location>
</feature>
<feature type="transmembrane region" description="Helical" evidence="7">
    <location>
        <begin position="255"/>
        <end position="279"/>
    </location>
</feature>
<keyword evidence="7" id="KW-0812">Transmembrane</keyword>
<accession>A0A2N9BL24</accession>
<dbReference type="CDD" id="cd12082">
    <property type="entry name" value="MATE_like"/>
    <property type="match status" value="1"/>
</dbReference>
<evidence type="ECO:0000256" key="3">
    <source>
        <dbReference type="ARBA" id="ARBA00020268"/>
    </source>
</evidence>
<feature type="transmembrane region" description="Helical" evidence="7">
    <location>
        <begin position="68"/>
        <end position="86"/>
    </location>
</feature>
<dbReference type="Pfam" id="PF01554">
    <property type="entry name" value="MatE"/>
    <property type="match status" value="2"/>
</dbReference>
<dbReference type="Proteomes" id="UP000235464">
    <property type="component" value="Chromosome I"/>
</dbReference>
<evidence type="ECO:0000256" key="6">
    <source>
        <dbReference type="SAM" id="MobiDB-lite"/>
    </source>
</evidence>
<evidence type="ECO:0000256" key="4">
    <source>
        <dbReference type="ARBA" id="ARBA00022448"/>
    </source>
</evidence>
<feature type="compositionally biased region" description="Polar residues" evidence="6">
    <location>
        <begin position="18"/>
        <end position="29"/>
    </location>
</feature>
<keyword evidence="7" id="KW-0472">Membrane</keyword>
<gene>
    <name evidence="8" type="primary">mdtK</name>
    <name evidence="8" type="ORF">SCNRRL3882_7510</name>
</gene>
<feature type="transmembrane region" description="Helical" evidence="7">
    <location>
        <begin position="335"/>
        <end position="356"/>
    </location>
</feature>
<dbReference type="InterPro" id="IPR050222">
    <property type="entry name" value="MATE_MdtK"/>
</dbReference>
<sequence length="469" mass="47556">MVSANLFQMKGAQRMSRKTTPAKQTAQQRESVVRRIAGAALPLYLTMIASSAGALVDTAVLGQHTTSSLAAFTVAMAVFTPSTAAVNGVMRGVMPFVAAHDDDPDALLPTVRNGTWLAMVVGAVAAVAVLGVPLLGAWTGVPREVLDELGWFPALLACSLVCTALASSATSVLVGLGRGKLVMRAGLWGTGTAVLLSLLLVPGAGPLPSLGLVGAGVAILASNIITAGVAQLSLHRSTVLAGHSLNPGRPVPREMLALAKVGVPLAGTVLIKFAVLGVLGFAAARLGAETAAVHSICISLANLVFTAAVAIGQATVPTVAGHVRDGDVQGVRRGVMAGLQVAVVAIGTLGAVIAVLHDLIIPVFTDDQRLQERVAGMLAILLVVVMADAVQAVCGFGLISIRRTMPSLVTFAVCYGVLSLVSVPTADVGGLTGLWLALAGANLLLILGQALSFQRHSGRLRPASATPAG</sequence>
<feature type="transmembrane region" description="Helical" evidence="7">
    <location>
        <begin position="150"/>
        <end position="174"/>
    </location>
</feature>
<dbReference type="GO" id="GO:0015297">
    <property type="term" value="F:antiporter activity"/>
    <property type="evidence" value="ECO:0007669"/>
    <property type="project" value="InterPro"/>
</dbReference>
<feature type="transmembrane region" description="Helical" evidence="7">
    <location>
        <begin position="432"/>
        <end position="451"/>
    </location>
</feature>
<feature type="transmembrane region" description="Helical" evidence="7">
    <location>
        <begin position="116"/>
        <end position="138"/>
    </location>
</feature>
<proteinExistence type="inferred from homology"/>
<evidence type="ECO:0000256" key="5">
    <source>
        <dbReference type="ARBA" id="ARBA00031636"/>
    </source>
</evidence>
<reference evidence="9" key="1">
    <citation type="submission" date="2017-11" db="EMBL/GenBank/DDBJ databases">
        <authorList>
            <person name="Wibberg D."/>
        </authorList>
    </citation>
    <scope>NUCLEOTIDE SEQUENCE [LARGE SCALE GENOMIC DNA]</scope>
</reference>
<dbReference type="EMBL" id="LT963352">
    <property type="protein sequence ID" value="SOR84065.1"/>
    <property type="molecule type" value="Genomic_DNA"/>
</dbReference>
<evidence type="ECO:0000256" key="1">
    <source>
        <dbReference type="ARBA" id="ARBA00003408"/>
    </source>
</evidence>
<evidence type="ECO:0000256" key="2">
    <source>
        <dbReference type="ARBA" id="ARBA00010199"/>
    </source>
</evidence>
<comment type="similarity">
    <text evidence="2">Belongs to the multi antimicrobial extrusion (MATE) (TC 2.A.66.1) family.</text>
</comment>
<dbReference type="GO" id="GO:0005886">
    <property type="term" value="C:plasma membrane"/>
    <property type="evidence" value="ECO:0007669"/>
    <property type="project" value="TreeGrafter"/>
</dbReference>
<feature type="transmembrane region" description="Helical" evidence="7">
    <location>
        <begin position="36"/>
        <end position="56"/>
    </location>
</feature>